<dbReference type="InterPro" id="IPR004875">
    <property type="entry name" value="DDE_SF_endonuclease_dom"/>
</dbReference>
<organism evidence="2 3">
    <name type="scientific">Rhinolophus ferrumequinum</name>
    <name type="common">Greater horseshoe bat</name>
    <dbReference type="NCBI Taxonomy" id="59479"/>
    <lineage>
        <taxon>Eukaryota</taxon>
        <taxon>Metazoa</taxon>
        <taxon>Chordata</taxon>
        <taxon>Craniata</taxon>
        <taxon>Vertebrata</taxon>
        <taxon>Euteleostomi</taxon>
        <taxon>Mammalia</taxon>
        <taxon>Eutheria</taxon>
        <taxon>Laurasiatheria</taxon>
        <taxon>Chiroptera</taxon>
        <taxon>Yinpterochiroptera</taxon>
        <taxon>Rhinolophoidea</taxon>
        <taxon>Rhinolophidae</taxon>
        <taxon>Rhinolophinae</taxon>
        <taxon>Rhinolophus</taxon>
    </lineage>
</organism>
<dbReference type="Proteomes" id="UP000585614">
    <property type="component" value="Unassembled WGS sequence"/>
</dbReference>
<dbReference type="GO" id="GO:0003677">
    <property type="term" value="F:DNA binding"/>
    <property type="evidence" value="ECO:0007669"/>
    <property type="project" value="TreeGrafter"/>
</dbReference>
<evidence type="ECO:0000259" key="1">
    <source>
        <dbReference type="Pfam" id="PF03184"/>
    </source>
</evidence>
<dbReference type="PANTHER" id="PTHR19303">
    <property type="entry name" value="TRANSPOSON"/>
    <property type="match status" value="1"/>
</dbReference>
<dbReference type="PANTHER" id="PTHR19303:SF26">
    <property type="entry name" value="TIGGER TRANSPOSABLE ELEMENT-DERIVED PROTEIN 1"/>
    <property type="match status" value="1"/>
</dbReference>
<feature type="domain" description="DDE-1" evidence="1">
    <location>
        <begin position="19"/>
        <end position="131"/>
    </location>
</feature>
<reference evidence="2 3" key="1">
    <citation type="journal article" date="2020" name="Nature">
        <title>Six reference-quality genomes reveal evolution of bat adaptations.</title>
        <authorList>
            <person name="Jebb D."/>
            <person name="Huang Z."/>
            <person name="Pippel M."/>
            <person name="Hughes G.M."/>
            <person name="Lavrichenko K."/>
            <person name="Devanna P."/>
            <person name="Winkler S."/>
            <person name="Jermiin L.S."/>
            <person name="Skirmuntt E.C."/>
            <person name="Katzourakis A."/>
            <person name="Burkitt-Gray L."/>
            <person name="Ray D.A."/>
            <person name="Sullivan K.A.M."/>
            <person name="Roscito J.G."/>
            <person name="Kirilenko B.M."/>
            <person name="Davalos L.M."/>
            <person name="Corthals A.P."/>
            <person name="Power M.L."/>
            <person name="Jones G."/>
            <person name="Ransome R.D."/>
            <person name="Dechmann D.K.N."/>
            <person name="Locatelli A.G."/>
            <person name="Puechmaille S.J."/>
            <person name="Fedrigo O."/>
            <person name="Jarvis E.D."/>
            <person name="Hiller M."/>
            <person name="Vernes S.C."/>
            <person name="Myers E.W."/>
            <person name="Teeling E.C."/>
        </authorList>
    </citation>
    <scope>NUCLEOTIDE SEQUENCE [LARGE SCALE GENOMIC DNA]</scope>
    <source>
        <strain evidence="2">MRhiFer1</strain>
        <tissue evidence="2">Lung</tissue>
    </source>
</reference>
<proteinExistence type="predicted"/>
<evidence type="ECO:0000313" key="2">
    <source>
        <dbReference type="EMBL" id="KAF6357153.1"/>
    </source>
</evidence>
<name>A0A7J7Y599_RHIFE</name>
<dbReference type="Pfam" id="PF03184">
    <property type="entry name" value="DDE_1"/>
    <property type="match status" value="1"/>
</dbReference>
<evidence type="ECO:0000313" key="3">
    <source>
        <dbReference type="Proteomes" id="UP000585614"/>
    </source>
</evidence>
<accession>A0A7J7Y599</accession>
<comment type="caution">
    <text evidence="2">The sequence shown here is derived from an EMBL/GenBank/DDBJ whole genome shotgun (WGS) entry which is preliminary data.</text>
</comment>
<dbReference type="GO" id="GO:0005634">
    <property type="term" value="C:nucleus"/>
    <property type="evidence" value="ECO:0007669"/>
    <property type="project" value="TreeGrafter"/>
</dbReference>
<dbReference type="AlphaFoldDB" id="A0A7J7Y599"/>
<protein>
    <recommendedName>
        <fullName evidence="1">DDE-1 domain-containing protein</fullName>
    </recommendedName>
</protein>
<dbReference type="InterPro" id="IPR050863">
    <property type="entry name" value="CenT-Element_Derived"/>
</dbReference>
<gene>
    <name evidence="2" type="ORF">mRhiFer1_010074</name>
</gene>
<dbReference type="EMBL" id="JACAGC010000007">
    <property type="protein sequence ID" value="KAF6357153.1"/>
    <property type="molecule type" value="Genomic_DNA"/>
</dbReference>
<sequence length="157" mass="18402">MTQLLFQDPLLNCYASRENYSVENNTPFKIVLIVNNDSEHPPFTGDLHLNIKLLFHHPNTTSVIHPMDEGVIAAFKACYLKKTVAQAIAATEEDCEKTLMQFWKDYNITDSTKNLFWAWDNVIKECMSGIWKKTSKDFPRMRMLQKSNRVWLRWQTT</sequence>